<accession>A0AAF3EXI0</accession>
<dbReference type="AlphaFoldDB" id="A0AAF3EXI0"/>
<dbReference type="Proteomes" id="UP000887575">
    <property type="component" value="Unassembled WGS sequence"/>
</dbReference>
<dbReference type="WBParaSite" id="MBELARI_LOCUS18911">
    <property type="protein sequence ID" value="MBELARI_LOCUS18911"/>
    <property type="gene ID" value="MBELARI_LOCUS18911"/>
</dbReference>
<evidence type="ECO:0000313" key="2">
    <source>
        <dbReference type="Proteomes" id="UP000887575"/>
    </source>
</evidence>
<evidence type="ECO:0000313" key="3">
    <source>
        <dbReference type="WBParaSite" id="MBELARI_LOCUS18911"/>
    </source>
</evidence>
<sequence>MPEKSDGFSCRACQISRKAREVGNRVEEAAGKGPVPERGPGGHPVIDYAAARAPGQRSVRSRMASFVVWWLFSGLNLFARPRSRPEATPLHSIPFKQRRFDRLPQACLPFC</sequence>
<evidence type="ECO:0000256" key="1">
    <source>
        <dbReference type="SAM" id="MobiDB-lite"/>
    </source>
</evidence>
<reference evidence="3" key="1">
    <citation type="submission" date="2024-02" db="UniProtKB">
        <authorList>
            <consortium name="WormBaseParasite"/>
        </authorList>
    </citation>
    <scope>IDENTIFICATION</scope>
</reference>
<name>A0AAF3EXI0_9BILA</name>
<protein>
    <submittedName>
        <fullName evidence="3">Uncharacterized protein</fullName>
    </submittedName>
</protein>
<feature type="region of interest" description="Disordered" evidence="1">
    <location>
        <begin position="23"/>
        <end position="43"/>
    </location>
</feature>
<organism evidence="2 3">
    <name type="scientific">Mesorhabditis belari</name>
    <dbReference type="NCBI Taxonomy" id="2138241"/>
    <lineage>
        <taxon>Eukaryota</taxon>
        <taxon>Metazoa</taxon>
        <taxon>Ecdysozoa</taxon>
        <taxon>Nematoda</taxon>
        <taxon>Chromadorea</taxon>
        <taxon>Rhabditida</taxon>
        <taxon>Rhabditina</taxon>
        <taxon>Rhabditomorpha</taxon>
        <taxon>Rhabditoidea</taxon>
        <taxon>Rhabditidae</taxon>
        <taxon>Mesorhabditinae</taxon>
        <taxon>Mesorhabditis</taxon>
    </lineage>
</organism>
<keyword evidence="2" id="KW-1185">Reference proteome</keyword>
<proteinExistence type="predicted"/>